<gene>
    <name evidence="3" type="ORF">HID58_054812</name>
</gene>
<feature type="compositionally biased region" description="Basic and acidic residues" evidence="1">
    <location>
        <begin position="163"/>
        <end position="174"/>
    </location>
</feature>
<dbReference type="PANTHER" id="PTHR34146:SF3">
    <property type="entry name" value="POLYNUCLEOTIDYL TRANSFERASE, RIBONUCLEASE H-LIKE SUPERFAMILY PROTEIN"/>
    <property type="match status" value="1"/>
</dbReference>
<feature type="domain" description="RNase H type-1" evidence="2">
    <location>
        <begin position="441"/>
        <end position="506"/>
    </location>
</feature>
<evidence type="ECO:0000313" key="3">
    <source>
        <dbReference type="EMBL" id="KAH0892383.1"/>
    </source>
</evidence>
<name>A0ABQ8AIV9_BRANA</name>
<sequence>MSQSSLIVRKGGPSNGDRHTLNSEDDIIRFPNGDIGKVTLTYDGLHRYCFTCKLISHDENTCPLLTPEETEHKRKQRLDSHDNNDQSKLPIYGSQVFNSKNPLKRPRSPINGRHHSPSPTSRNRELYQNENEGRARPHPSQLVRHEIAKAPVGRVTGNHTKKSQPEGKMPKEDATTTANPETHTVRKRRDPTTTLPLNGVQDATLRTLGTNPTLTGRLIKLSMTVRKGLGLLLTPKRQYLTTVHPWNQENLLRLAYQKLQLLMQRKKGSDASKAKSGHRRTHDSNQGCTFNTSGTSRHKPQPSETPLPTRQAQRYDPSPMEQRDKFLELETGIDQDLMAPLTDLEIAEVDNLVLETERLEMAENTIDENMIDIDNDDLLGDSPDLDAEKIEAISQLSPANAVYKESAAIGQHLALAKATATSQEPAQKNLSDAYEDDFFGGGMVLTTEDGMTTYGSFASNRVLTPLHAEFQTLLWAMKSSIQLDHSSMTFKTDCLQLVNLLEEDDEDKWPSLLAEFDDIYV</sequence>
<feature type="compositionally biased region" description="Polar residues" evidence="1">
    <location>
        <begin position="284"/>
        <end position="295"/>
    </location>
</feature>
<feature type="region of interest" description="Disordered" evidence="1">
    <location>
        <begin position="267"/>
        <end position="319"/>
    </location>
</feature>
<dbReference type="InterPro" id="IPR002156">
    <property type="entry name" value="RNaseH_domain"/>
</dbReference>
<protein>
    <recommendedName>
        <fullName evidence="2">RNase H type-1 domain-containing protein</fullName>
    </recommendedName>
</protein>
<feature type="compositionally biased region" description="Polar residues" evidence="1">
    <location>
        <begin position="302"/>
        <end position="312"/>
    </location>
</feature>
<dbReference type="Proteomes" id="UP000824890">
    <property type="component" value="Unassembled WGS sequence"/>
</dbReference>
<dbReference type="Pfam" id="PF13456">
    <property type="entry name" value="RVT_3"/>
    <property type="match status" value="1"/>
</dbReference>
<accession>A0ABQ8AIV9</accession>
<organism evidence="3 4">
    <name type="scientific">Brassica napus</name>
    <name type="common">Rape</name>
    <dbReference type="NCBI Taxonomy" id="3708"/>
    <lineage>
        <taxon>Eukaryota</taxon>
        <taxon>Viridiplantae</taxon>
        <taxon>Streptophyta</taxon>
        <taxon>Embryophyta</taxon>
        <taxon>Tracheophyta</taxon>
        <taxon>Spermatophyta</taxon>
        <taxon>Magnoliopsida</taxon>
        <taxon>eudicotyledons</taxon>
        <taxon>Gunneridae</taxon>
        <taxon>Pentapetalae</taxon>
        <taxon>rosids</taxon>
        <taxon>malvids</taxon>
        <taxon>Brassicales</taxon>
        <taxon>Brassicaceae</taxon>
        <taxon>Brassiceae</taxon>
        <taxon>Brassica</taxon>
    </lineage>
</organism>
<evidence type="ECO:0000259" key="2">
    <source>
        <dbReference type="Pfam" id="PF13456"/>
    </source>
</evidence>
<proteinExistence type="predicted"/>
<dbReference type="EMBL" id="JAGKQM010000013">
    <property type="protein sequence ID" value="KAH0892383.1"/>
    <property type="molecule type" value="Genomic_DNA"/>
</dbReference>
<dbReference type="PANTHER" id="PTHR34146">
    <property type="entry name" value="POLYNUCLEOTIDYL TRANSFERASE, RIBONUCLEASE H-LIKE SUPERFAMILY PROTEIN-RELATED"/>
    <property type="match status" value="1"/>
</dbReference>
<feature type="region of interest" description="Disordered" evidence="1">
    <location>
        <begin position="73"/>
        <end position="194"/>
    </location>
</feature>
<reference evidence="3 4" key="1">
    <citation type="submission" date="2021-05" db="EMBL/GenBank/DDBJ databases">
        <title>Genome Assembly of Synthetic Allotetraploid Brassica napus Reveals Homoeologous Exchanges between Subgenomes.</title>
        <authorList>
            <person name="Davis J.T."/>
        </authorList>
    </citation>
    <scope>NUCLEOTIDE SEQUENCE [LARGE SCALE GENOMIC DNA]</scope>
    <source>
        <strain evidence="4">cv. Da-Ae</strain>
        <tissue evidence="3">Seedling</tissue>
    </source>
</reference>
<feature type="compositionally biased region" description="Basic and acidic residues" evidence="1">
    <location>
        <begin position="122"/>
        <end position="135"/>
    </location>
</feature>
<evidence type="ECO:0000256" key="1">
    <source>
        <dbReference type="SAM" id="MobiDB-lite"/>
    </source>
</evidence>
<feature type="compositionally biased region" description="Basic residues" evidence="1">
    <location>
        <begin position="102"/>
        <end position="116"/>
    </location>
</feature>
<evidence type="ECO:0000313" key="4">
    <source>
        <dbReference type="Proteomes" id="UP000824890"/>
    </source>
</evidence>
<keyword evidence="4" id="KW-1185">Reference proteome</keyword>
<feature type="region of interest" description="Disordered" evidence="1">
    <location>
        <begin position="1"/>
        <end position="23"/>
    </location>
</feature>
<feature type="compositionally biased region" description="Basic and acidic residues" evidence="1">
    <location>
        <begin position="73"/>
        <end position="85"/>
    </location>
</feature>
<comment type="caution">
    <text evidence="3">The sequence shown here is derived from an EMBL/GenBank/DDBJ whole genome shotgun (WGS) entry which is preliminary data.</text>
</comment>